<keyword evidence="2" id="KW-0560">Oxidoreductase</keyword>
<evidence type="ECO:0000256" key="1">
    <source>
        <dbReference type="ARBA" id="ARBA00006484"/>
    </source>
</evidence>
<sequence>MPADRSGAALVTGAASGLGLATARLLREHGMPVVVCDQNADLGRRAAEELGATFVSADITDEQAVEQALDTAAALGPVRAVVNCAGIGLPGRVVDHGRPLPLAAFAAVIEVNLVGTFNVTRLGAARMLANEPVDGERGVIVNTSSVAAFDGQIGQAAYAASKAAVAGMTLPLARDLAEHFVRVVTVAPGMFDTPLLAALPDKARRSLETQTPHPARLGRPEEFAALVAHVLANHMINGETIRIDGAIRMAPR</sequence>
<feature type="domain" description="Ketoreductase" evidence="4">
    <location>
        <begin position="7"/>
        <end position="193"/>
    </location>
</feature>
<dbReference type="SUPFAM" id="SSF51735">
    <property type="entry name" value="NAD(P)-binding Rossmann-fold domains"/>
    <property type="match status" value="1"/>
</dbReference>
<dbReference type="InterPro" id="IPR020904">
    <property type="entry name" value="Sc_DH/Rdtase_CS"/>
</dbReference>
<dbReference type="SMART" id="SM00822">
    <property type="entry name" value="PKS_KR"/>
    <property type="match status" value="1"/>
</dbReference>
<dbReference type="InterPro" id="IPR057326">
    <property type="entry name" value="KR_dom"/>
</dbReference>
<dbReference type="PRINTS" id="PR00080">
    <property type="entry name" value="SDRFAMILY"/>
</dbReference>
<comment type="similarity">
    <text evidence="1 3">Belongs to the short-chain dehydrogenases/reductases (SDR) family.</text>
</comment>
<dbReference type="PRINTS" id="PR00081">
    <property type="entry name" value="GDHRDH"/>
</dbReference>
<dbReference type="EMBL" id="SGWQ01000007">
    <property type="protein sequence ID" value="RZS36465.1"/>
    <property type="molecule type" value="Genomic_DNA"/>
</dbReference>
<dbReference type="Proteomes" id="UP000294257">
    <property type="component" value="Unassembled WGS sequence"/>
</dbReference>
<reference evidence="5 6" key="1">
    <citation type="submission" date="2019-02" db="EMBL/GenBank/DDBJ databases">
        <title>Genomic Encyclopedia of Type Strains, Phase IV (KMG-IV): sequencing the most valuable type-strain genomes for metagenomic binning, comparative biology and taxonomic classification.</title>
        <authorList>
            <person name="Goeker M."/>
        </authorList>
    </citation>
    <scope>NUCLEOTIDE SEQUENCE [LARGE SCALE GENOMIC DNA]</scope>
    <source>
        <strain evidence="5 6">DSM 101727</strain>
    </source>
</reference>
<dbReference type="RefSeq" id="WP_130345958.1">
    <property type="nucleotide sequence ID" value="NZ_SGWQ01000007.1"/>
</dbReference>
<evidence type="ECO:0000313" key="5">
    <source>
        <dbReference type="EMBL" id="RZS36465.1"/>
    </source>
</evidence>
<dbReference type="PANTHER" id="PTHR43658:SF8">
    <property type="entry name" value="17-BETA-HYDROXYSTEROID DEHYDROGENASE 14-RELATED"/>
    <property type="match status" value="1"/>
</dbReference>
<dbReference type="AlphaFoldDB" id="A0A4Q7KJ74"/>
<evidence type="ECO:0000259" key="4">
    <source>
        <dbReference type="SMART" id="SM00822"/>
    </source>
</evidence>
<dbReference type="Gene3D" id="3.40.50.720">
    <property type="entry name" value="NAD(P)-binding Rossmann-like Domain"/>
    <property type="match status" value="1"/>
</dbReference>
<evidence type="ECO:0000256" key="2">
    <source>
        <dbReference type="ARBA" id="ARBA00023002"/>
    </source>
</evidence>
<protein>
    <submittedName>
        <fullName evidence="5">NAD(P)-dependent dehydrogenase (Short-subunit alcohol dehydrogenase family)</fullName>
    </submittedName>
</protein>
<dbReference type="Pfam" id="PF00106">
    <property type="entry name" value="adh_short"/>
    <property type="match status" value="1"/>
</dbReference>
<evidence type="ECO:0000256" key="3">
    <source>
        <dbReference type="RuleBase" id="RU000363"/>
    </source>
</evidence>
<dbReference type="InterPro" id="IPR036291">
    <property type="entry name" value="NAD(P)-bd_dom_sf"/>
</dbReference>
<evidence type="ECO:0000313" key="6">
    <source>
        <dbReference type="Proteomes" id="UP000294257"/>
    </source>
</evidence>
<dbReference type="OrthoDB" id="9795647at2"/>
<dbReference type="PROSITE" id="PS00061">
    <property type="entry name" value="ADH_SHORT"/>
    <property type="match status" value="1"/>
</dbReference>
<dbReference type="InterPro" id="IPR002347">
    <property type="entry name" value="SDR_fam"/>
</dbReference>
<proteinExistence type="inferred from homology"/>
<organism evidence="5 6">
    <name type="scientific">Herbihabitans rhizosphaerae</name>
    <dbReference type="NCBI Taxonomy" id="1872711"/>
    <lineage>
        <taxon>Bacteria</taxon>
        <taxon>Bacillati</taxon>
        <taxon>Actinomycetota</taxon>
        <taxon>Actinomycetes</taxon>
        <taxon>Pseudonocardiales</taxon>
        <taxon>Pseudonocardiaceae</taxon>
        <taxon>Herbihabitans</taxon>
    </lineage>
</organism>
<dbReference type="GO" id="GO:0016491">
    <property type="term" value="F:oxidoreductase activity"/>
    <property type="evidence" value="ECO:0007669"/>
    <property type="project" value="UniProtKB-KW"/>
</dbReference>
<dbReference type="PANTHER" id="PTHR43658">
    <property type="entry name" value="SHORT-CHAIN DEHYDROGENASE/REDUCTASE"/>
    <property type="match status" value="1"/>
</dbReference>
<keyword evidence="6" id="KW-1185">Reference proteome</keyword>
<name>A0A4Q7KJ74_9PSEU</name>
<gene>
    <name evidence="5" type="ORF">EV193_107146</name>
</gene>
<comment type="caution">
    <text evidence="5">The sequence shown here is derived from an EMBL/GenBank/DDBJ whole genome shotgun (WGS) entry which is preliminary data.</text>
</comment>
<accession>A0A4Q7KJ74</accession>